<reference evidence="1 2" key="1">
    <citation type="submission" date="2015-01" db="EMBL/GenBank/DDBJ databases">
        <title>Evolution of Trichinella species and genotypes.</title>
        <authorList>
            <person name="Korhonen P.K."/>
            <person name="Edoardo P."/>
            <person name="Giuseppe L.R."/>
            <person name="Gasser R.B."/>
        </authorList>
    </citation>
    <scope>NUCLEOTIDE SEQUENCE [LARGE SCALE GENOMIC DNA]</scope>
    <source>
        <strain evidence="1">ISS470</strain>
    </source>
</reference>
<organism evidence="1 2">
    <name type="scientific">Trichinella pseudospiralis</name>
    <name type="common">Parasitic roundworm</name>
    <dbReference type="NCBI Taxonomy" id="6337"/>
    <lineage>
        <taxon>Eukaryota</taxon>
        <taxon>Metazoa</taxon>
        <taxon>Ecdysozoa</taxon>
        <taxon>Nematoda</taxon>
        <taxon>Enoplea</taxon>
        <taxon>Dorylaimia</taxon>
        <taxon>Trichinellida</taxon>
        <taxon>Trichinellidae</taxon>
        <taxon>Trichinella</taxon>
    </lineage>
</organism>
<dbReference type="Proteomes" id="UP000054995">
    <property type="component" value="Unassembled WGS sequence"/>
</dbReference>
<keyword evidence="2" id="KW-1185">Reference proteome</keyword>
<evidence type="ECO:0000313" key="2">
    <source>
        <dbReference type="Proteomes" id="UP000054995"/>
    </source>
</evidence>
<evidence type="ECO:0000313" key="1">
    <source>
        <dbReference type="EMBL" id="KRY85228.1"/>
    </source>
</evidence>
<gene>
    <name evidence="1" type="ORF">T4D_11627</name>
</gene>
<name>A0A0V1FGY7_TRIPS</name>
<comment type="caution">
    <text evidence="1">The sequence shown here is derived from an EMBL/GenBank/DDBJ whole genome shotgun (WGS) entry which is preliminary data.</text>
</comment>
<proteinExistence type="predicted"/>
<sequence length="67" mass="7578">MPRSINRVSLSSSETKSNWLLSTASSQLLYRSPANERRSKFLYDKFTVCLLGLLTEIGGFSFTQTLE</sequence>
<protein>
    <submittedName>
        <fullName evidence="1">Uncharacterized protein</fullName>
    </submittedName>
</protein>
<accession>A0A0V1FGY7</accession>
<dbReference type="AlphaFoldDB" id="A0A0V1FGY7"/>
<dbReference type="EMBL" id="JYDT01000095">
    <property type="protein sequence ID" value="KRY85228.1"/>
    <property type="molecule type" value="Genomic_DNA"/>
</dbReference>